<dbReference type="GO" id="GO:0008270">
    <property type="term" value="F:zinc ion binding"/>
    <property type="evidence" value="ECO:0007669"/>
    <property type="project" value="UniProtKB-UniRule"/>
</dbReference>
<name>A0A6P6YM30_DERPT</name>
<dbReference type="Proteomes" id="UP000515146">
    <property type="component" value="Unplaced"/>
</dbReference>
<dbReference type="SMART" id="SM01057">
    <property type="entry name" value="Carb_anhydrase"/>
    <property type="match status" value="1"/>
</dbReference>
<evidence type="ECO:0000256" key="2">
    <source>
        <dbReference type="ARBA" id="ARBA00022723"/>
    </source>
</evidence>
<dbReference type="AlphaFoldDB" id="A0A6P6YM30"/>
<evidence type="ECO:0000256" key="4">
    <source>
        <dbReference type="RuleBase" id="RU367011"/>
    </source>
</evidence>
<comment type="function">
    <text evidence="4">Reversible hydration of carbon dioxide.</text>
</comment>
<dbReference type="OrthoDB" id="6505958at2759"/>
<reference evidence="8" key="1">
    <citation type="submission" date="2025-08" db="UniProtKB">
        <authorList>
            <consortium name="RefSeq"/>
        </authorList>
    </citation>
    <scope>IDENTIFICATION</scope>
    <source>
        <strain evidence="8">Airmid</strain>
    </source>
</reference>
<evidence type="ECO:0000259" key="6">
    <source>
        <dbReference type="PROSITE" id="PS51144"/>
    </source>
</evidence>
<dbReference type="Gene3D" id="3.10.200.10">
    <property type="entry name" value="Alpha carbonic anhydrase"/>
    <property type="match status" value="1"/>
</dbReference>
<dbReference type="PANTHER" id="PTHR18952">
    <property type="entry name" value="CARBONIC ANHYDRASE"/>
    <property type="match status" value="1"/>
</dbReference>
<dbReference type="FunCoup" id="A0A6P6YM30">
    <property type="interactions" value="45"/>
</dbReference>
<dbReference type="PROSITE" id="PS51144">
    <property type="entry name" value="ALPHA_CA_2"/>
    <property type="match status" value="1"/>
</dbReference>
<keyword evidence="2 4" id="KW-0479">Metal-binding</keyword>
<keyword evidence="4" id="KW-0456">Lyase</keyword>
<dbReference type="PROSITE" id="PS00162">
    <property type="entry name" value="ALPHA_CA_1"/>
    <property type="match status" value="1"/>
</dbReference>
<comment type="cofactor">
    <cofactor evidence="4">
        <name>Zn(2+)</name>
        <dbReference type="ChEBI" id="CHEBI:29105"/>
    </cofactor>
</comment>
<dbReference type="RefSeq" id="XP_027206250.1">
    <property type="nucleotide sequence ID" value="XM_027350449.1"/>
</dbReference>
<dbReference type="InterPro" id="IPR023561">
    <property type="entry name" value="Carbonic_anhydrase_a-class"/>
</dbReference>
<feature type="domain" description="Alpha-carbonic anhydrase" evidence="6">
    <location>
        <begin position="30"/>
        <end position="312"/>
    </location>
</feature>
<dbReference type="InterPro" id="IPR036398">
    <property type="entry name" value="CA_dom_sf"/>
</dbReference>
<evidence type="ECO:0000256" key="3">
    <source>
        <dbReference type="ARBA" id="ARBA00022833"/>
    </source>
</evidence>
<dbReference type="CDD" id="cd00326">
    <property type="entry name" value="alpha_CA"/>
    <property type="match status" value="1"/>
</dbReference>
<organism evidence="7 8">
    <name type="scientific">Dermatophagoides pteronyssinus</name>
    <name type="common">European house dust mite</name>
    <dbReference type="NCBI Taxonomy" id="6956"/>
    <lineage>
        <taxon>Eukaryota</taxon>
        <taxon>Metazoa</taxon>
        <taxon>Ecdysozoa</taxon>
        <taxon>Arthropoda</taxon>
        <taxon>Chelicerata</taxon>
        <taxon>Arachnida</taxon>
        <taxon>Acari</taxon>
        <taxon>Acariformes</taxon>
        <taxon>Sarcoptiformes</taxon>
        <taxon>Astigmata</taxon>
        <taxon>Psoroptidia</taxon>
        <taxon>Analgoidea</taxon>
        <taxon>Pyroglyphidae</taxon>
        <taxon>Dermatophagoidinae</taxon>
        <taxon>Dermatophagoides</taxon>
    </lineage>
</organism>
<proteinExistence type="inferred from homology"/>
<evidence type="ECO:0000256" key="5">
    <source>
        <dbReference type="SAM" id="MobiDB-lite"/>
    </source>
</evidence>
<evidence type="ECO:0000313" key="7">
    <source>
        <dbReference type="Proteomes" id="UP000515146"/>
    </source>
</evidence>
<comment type="similarity">
    <text evidence="1 4">Belongs to the alpha-carbonic anhydrase family.</text>
</comment>
<keyword evidence="7" id="KW-1185">Reference proteome</keyword>
<dbReference type="KEGG" id="dpte:113799758"/>
<dbReference type="SUPFAM" id="SSF51069">
    <property type="entry name" value="Carbonic anhydrase"/>
    <property type="match status" value="1"/>
</dbReference>
<evidence type="ECO:0000313" key="8">
    <source>
        <dbReference type="RefSeq" id="XP_027206250.1"/>
    </source>
</evidence>
<protein>
    <recommendedName>
        <fullName evidence="4">Carbonic anhydrase</fullName>
        <ecNumber evidence="4">4.2.1.1</ecNumber>
    </recommendedName>
</protein>
<feature type="compositionally biased region" description="Basic residues" evidence="5">
    <location>
        <begin position="279"/>
        <end position="299"/>
    </location>
</feature>
<gene>
    <name evidence="8" type="primary">LOC113799758</name>
</gene>
<dbReference type="Pfam" id="PF00194">
    <property type="entry name" value="Carb_anhydrase"/>
    <property type="match status" value="1"/>
</dbReference>
<evidence type="ECO:0000256" key="1">
    <source>
        <dbReference type="ARBA" id="ARBA00010718"/>
    </source>
</evidence>
<dbReference type="InterPro" id="IPR018338">
    <property type="entry name" value="Carbonic_anhydrase_a-class_CS"/>
</dbReference>
<dbReference type="InterPro" id="IPR001148">
    <property type="entry name" value="CA_dom"/>
</dbReference>
<feature type="region of interest" description="Disordered" evidence="5">
    <location>
        <begin position="279"/>
        <end position="303"/>
    </location>
</feature>
<sequence>MLVMMIVLVECRHRISSSSSSTDIDQIQKKLWDYRGPIGERNWDKHYRHCKGRYQSPINIEMDRIVYVPNLQLSFINYDNYLYSMRMTNNGHGVKLHQPNDMIDDERNDRLGCFITGTALNNDIYRFLQFHFHWRNSHSSGSEHAIDGRKFTMEMHIVHQNVRYDKNEALFNRILAGDLFTVIAVFFNETDHHNHDLDPIIKHLHKIINIDSEYTLEQPIQLKNLLPIEKQINFLRYYGSYTTPDCQEIVTWIIYPKPLDITSEQMQKFQELLFNTTHNHRHHHHHHHQHHHEHQHNHQHANDDFKAISAAL</sequence>
<dbReference type="PANTHER" id="PTHR18952:SF124">
    <property type="entry name" value="CARBONIC ANHYDRASE 7"/>
    <property type="match status" value="1"/>
</dbReference>
<accession>A0A6P6YM30</accession>
<dbReference type="OMA" id="DIQWANT"/>
<keyword evidence="3 4" id="KW-0862">Zinc</keyword>
<dbReference type="InParanoid" id="A0A6P6YM30"/>
<dbReference type="GO" id="GO:0005737">
    <property type="term" value="C:cytoplasm"/>
    <property type="evidence" value="ECO:0007669"/>
    <property type="project" value="TreeGrafter"/>
</dbReference>
<dbReference type="GO" id="GO:0004089">
    <property type="term" value="F:carbonate dehydratase activity"/>
    <property type="evidence" value="ECO:0007669"/>
    <property type="project" value="UniProtKB-UniRule"/>
</dbReference>
<comment type="catalytic activity">
    <reaction evidence="4">
        <text>hydrogencarbonate + H(+) = CO2 + H2O</text>
        <dbReference type="Rhea" id="RHEA:10748"/>
        <dbReference type="ChEBI" id="CHEBI:15377"/>
        <dbReference type="ChEBI" id="CHEBI:15378"/>
        <dbReference type="ChEBI" id="CHEBI:16526"/>
        <dbReference type="ChEBI" id="CHEBI:17544"/>
        <dbReference type="EC" id="4.2.1.1"/>
    </reaction>
</comment>
<dbReference type="EC" id="4.2.1.1" evidence="4"/>